<organism evidence="1 2">
    <name type="scientific">Nonomuraea typhae</name>
    <dbReference type="NCBI Taxonomy" id="2603600"/>
    <lineage>
        <taxon>Bacteria</taxon>
        <taxon>Bacillati</taxon>
        <taxon>Actinomycetota</taxon>
        <taxon>Actinomycetes</taxon>
        <taxon>Streptosporangiales</taxon>
        <taxon>Streptosporangiaceae</taxon>
        <taxon>Nonomuraea</taxon>
    </lineage>
</organism>
<dbReference type="RefSeq" id="WP_397088346.1">
    <property type="nucleotide sequence ID" value="NZ_JBITGY010000010.1"/>
</dbReference>
<keyword evidence="2" id="KW-1185">Reference proteome</keyword>
<reference evidence="1 2" key="1">
    <citation type="submission" date="2024-10" db="EMBL/GenBank/DDBJ databases">
        <title>The Natural Products Discovery Center: Release of the First 8490 Sequenced Strains for Exploring Actinobacteria Biosynthetic Diversity.</title>
        <authorList>
            <person name="Kalkreuter E."/>
            <person name="Kautsar S.A."/>
            <person name="Yang D."/>
            <person name="Bader C.D."/>
            <person name="Teijaro C.N."/>
            <person name="Fluegel L."/>
            <person name="Davis C.M."/>
            <person name="Simpson J.R."/>
            <person name="Lauterbach L."/>
            <person name="Steele A.D."/>
            <person name="Gui C."/>
            <person name="Meng S."/>
            <person name="Li G."/>
            <person name="Viehrig K."/>
            <person name="Ye F."/>
            <person name="Su P."/>
            <person name="Kiefer A.F."/>
            <person name="Nichols A."/>
            <person name="Cepeda A.J."/>
            <person name="Yan W."/>
            <person name="Fan B."/>
            <person name="Jiang Y."/>
            <person name="Adhikari A."/>
            <person name="Zheng C.-J."/>
            <person name="Schuster L."/>
            <person name="Cowan T.M."/>
            <person name="Smanski M.J."/>
            <person name="Chevrette M.G."/>
            <person name="De Carvalho L.P.S."/>
            <person name="Shen B."/>
        </authorList>
    </citation>
    <scope>NUCLEOTIDE SEQUENCE [LARGE SCALE GENOMIC DNA]</scope>
    <source>
        <strain evidence="1 2">NPDC050545</strain>
    </source>
</reference>
<evidence type="ECO:0000313" key="2">
    <source>
        <dbReference type="Proteomes" id="UP001612741"/>
    </source>
</evidence>
<comment type="caution">
    <text evidence="1">The sequence shown here is derived from an EMBL/GenBank/DDBJ whole genome shotgun (WGS) entry which is preliminary data.</text>
</comment>
<accession>A0ABW7Z4C0</accession>
<name>A0ABW7Z4C0_9ACTN</name>
<proteinExistence type="predicted"/>
<evidence type="ECO:0000313" key="1">
    <source>
        <dbReference type="EMBL" id="MFI6502802.1"/>
    </source>
</evidence>
<sequence length="53" mass="5571">MVTARGAVQVRVMLLFPTSPVAGLRVHVYNSPPSVAAYKATTATGFYAQFAVG</sequence>
<dbReference type="EMBL" id="JBITGY010000010">
    <property type="protein sequence ID" value="MFI6502802.1"/>
    <property type="molecule type" value="Genomic_DNA"/>
</dbReference>
<gene>
    <name evidence="1" type="ORF">ACIBG2_35860</name>
</gene>
<dbReference type="Proteomes" id="UP001612741">
    <property type="component" value="Unassembled WGS sequence"/>
</dbReference>
<protein>
    <submittedName>
        <fullName evidence="1">Uncharacterized protein</fullName>
    </submittedName>
</protein>